<keyword evidence="2" id="KW-1185">Reference proteome</keyword>
<name>A0A166CWV9_9EURY</name>
<dbReference type="PATRIC" id="fig|55758.3.peg.862"/>
<dbReference type="AlphaFoldDB" id="A0A166CWV9"/>
<reference evidence="1 2" key="1">
    <citation type="submission" date="2016-04" db="EMBL/GenBank/DDBJ databases">
        <title>Genome sequence of Methanobrevibacter filiformis DSM 11501.</title>
        <authorList>
            <person name="Poehlein A."/>
            <person name="Seedorf H."/>
            <person name="Daniel R."/>
        </authorList>
    </citation>
    <scope>NUCLEOTIDE SEQUENCE [LARGE SCALE GENOMIC DNA]</scope>
    <source>
        <strain evidence="1 2">DSM 11501</strain>
    </source>
</reference>
<accession>A0A166CWV9</accession>
<evidence type="ECO:0000313" key="2">
    <source>
        <dbReference type="Proteomes" id="UP000077066"/>
    </source>
</evidence>
<proteinExistence type="predicted"/>
<dbReference type="Proteomes" id="UP000077066">
    <property type="component" value="Unassembled WGS sequence"/>
</dbReference>
<evidence type="ECO:0000313" key="1">
    <source>
        <dbReference type="EMBL" id="KZX14950.1"/>
    </source>
</evidence>
<comment type="caution">
    <text evidence="1">The sequence shown here is derived from an EMBL/GenBank/DDBJ whole genome shotgun (WGS) entry which is preliminary data.</text>
</comment>
<sequence length="322" mass="36211">MYNNVLYFIYLKIKLLIDIMMDETKLFLKDIGILKVGSDYKSNVFFKDGGQYRFEVPGIQNPEAFNGVIKALDEYSVNIHRVTQTKGIMTLTDSEIKEMIEIAISNNLELFLSVGPRATYDTSATAQTSEGSRIAYRLRGYNNLVYAIEDVKRAINLGIRGILLYDEGLLYVLNKMRIKGLIPSNVHFKVSAHTGHGNPASAKLLEYIGANSINPVRDLQLDMLASIREAISIPLDIHTENPKSSGGFLRHFEVPEIIKVASPVYLKTGGSIAKNHNYDSSNESSFKRIRQVSIVQEMIDKYFNDAIKSRNNHAFLAIPEII</sequence>
<dbReference type="EMBL" id="LWMT01000117">
    <property type="protein sequence ID" value="KZX14950.1"/>
    <property type="molecule type" value="Genomic_DNA"/>
</dbReference>
<organism evidence="1 2">
    <name type="scientific">Methanobrevibacter filiformis</name>
    <dbReference type="NCBI Taxonomy" id="55758"/>
    <lineage>
        <taxon>Archaea</taxon>
        <taxon>Methanobacteriati</taxon>
        <taxon>Methanobacteriota</taxon>
        <taxon>Methanomada group</taxon>
        <taxon>Methanobacteria</taxon>
        <taxon>Methanobacteriales</taxon>
        <taxon>Methanobacteriaceae</taxon>
        <taxon>Methanobrevibacter</taxon>
    </lineage>
</organism>
<dbReference type="STRING" id="55758.MBFIL_07730"/>
<protein>
    <recommendedName>
        <fullName evidence="3">Peptidase family U32</fullName>
    </recommendedName>
</protein>
<evidence type="ECO:0008006" key="3">
    <source>
        <dbReference type="Google" id="ProtNLM"/>
    </source>
</evidence>
<gene>
    <name evidence="1" type="ORF">MBFIL_07730</name>
</gene>